<organism evidence="1 2">
    <name type="scientific">Funneliformis mosseae</name>
    <name type="common">Endomycorrhizal fungus</name>
    <name type="synonym">Glomus mosseae</name>
    <dbReference type="NCBI Taxonomy" id="27381"/>
    <lineage>
        <taxon>Eukaryota</taxon>
        <taxon>Fungi</taxon>
        <taxon>Fungi incertae sedis</taxon>
        <taxon>Mucoromycota</taxon>
        <taxon>Glomeromycotina</taxon>
        <taxon>Glomeromycetes</taxon>
        <taxon>Glomerales</taxon>
        <taxon>Glomeraceae</taxon>
        <taxon>Funneliformis</taxon>
    </lineage>
</organism>
<evidence type="ECO:0000313" key="2">
    <source>
        <dbReference type="Proteomes" id="UP000789375"/>
    </source>
</evidence>
<dbReference type="AlphaFoldDB" id="A0A9N9NA12"/>
<sequence>NNNDNNDDFVLELSGSDDFYSEDSDSDSEEFLDQRIQCLSEFKLVWTDTAMIEQKKAPYISNSITTHYRKYGPQESFTVVAKVTSSLFNFFKPMKDLAKDKLVVDLTDNNNILASIKDNNNALISAKDDNNVLVSTKSNNNALVGTKDDNNTFVDARDDDSLAGIKDDDLLAKGDSETGFLDNWNVEINSLNLMETLYQELEESVDNDIQNNNDCDFNQKLQN</sequence>
<dbReference type="Proteomes" id="UP000789375">
    <property type="component" value="Unassembled WGS sequence"/>
</dbReference>
<protein>
    <submittedName>
        <fullName evidence="1">13279_t:CDS:1</fullName>
    </submittedName>
</protein>
<proteinExistence type="predicted"/>
<accession>A0A9N9NA12</accession>
<dbReference type="EMBL" id="CAJVPP010011614">
    <property type="protein sequence ID" value="CAG8714932.1"/>
    <property type="molecule type" value="Genomic_DNA"/>
</dbReference>
<gene>
    <name evidence="1" type="ORF">FMOSSE_LOCUS14574</name>
</gene>
<feature type="non-terminal residue" evidence="1">
    <location>
        <position position="1"/>
    </location>
</feature>
<reference evidence="1" key="1">
    <citation type="submission" date="2021-06" db="EMBL/GenBank/DDBJ databases">
        <authorList>
            <person name="Kallberg Y."/>
            <person name="Tangrot J."/>
            <person name="Rosling A."/>
        </authorList>
    </citation>
    <scope>NUCLEOTIDE SEQUENCE</scope>
    <source>
        <strain evidence="1">87-6 pot B 2015</strain>
    </source>
</reference>
<keyword evidence="2" id="KW-1185">Reference proteome</keyword>
<name>A0A9N9NA12_FUNMO</name>
<evidence type="ECO:0000313" key="1">
    <source>
        <dbReference type="EMBL" id="CAG8714932.1"/>
    </source>
</evidence>
<comment type="caution">
    <text evidence="1">The sequence shown here is derived from an EMBL/GenBank/DDBJ whole genome shotgun (WGS) entry which is preliminary data.</text>
</comment>